<dbReference type="GeneID" id="92754690"/>
<evidence type="ECO:0000313" key="2">
    <source>
        <dbReference type="EMBL" id="MET4541963.1"/>
    </source>
</evidence>
<dbReference type="RefSeq" id="WP_354232185.1">
    <property type="nucleotide sequence ID" value="NZ_JBEPSN010000011.1"/>
</dbReference>
<keyword evidence="3" id="KW-1185">Reference proteome</keyword>
<organism evidence="2 3">
    <name type="scientific">Arthrobacter bambusae</name>
    <dbReference type="NCBI Taxonomy" id="1338426"/>
    <lineage>
        <taxon>Bacteria</taxon>
        <taxon>Bacillati</taxon>
        <taxon>Actinomycetota</taxon>
        <taxon>Actinomycetes</taxon>
        <taxon>Micrococcales</taxon>
        <taxon>Micrococcaceae</taxon>
        <taxon>Arthrobacter</taxon>
    </lineage>
</organism>
<feature type="compositionally biased region" description="Low complexity" evidence="1">
    <location>
        <begin position="32"/>
        <end position="50"/>
    </location>
</feature>
<accession>A0ABV2PB45</accession>
<proteinExistence type="predicted"/>
<feature type="region of interest" description="Disordered" evidence="1">
    <location>
        <begin position="119"/>
        <end position="144"/>
    </location>
</feature>
<dbReference type="Proteomes" id="UP001549307">
    <property type="component" value="Unassembled WGS sequence"/>
</dbReference>
<feature type="compositionally biased region" description="Basic residues" evidence="1">
    <location>
        <begin position="176"/>
        <end position="185"/>
    </location>
</feature>
<name>A0ABV2PB45_9MICC</name>
<feature type="region of interest" description="Disordered" evidence="1">
    <location>
        <begin position="166"/>
        <end position="185"/>
    </location>
</feature>
<comment type="caution">
    <text evidence="2">The sequence shown here is derived from an EMBL/GenBank/DDBJ whole genome shotgun (WGS) entry which is preliminary data.</text>
</comment>
<dbReference type="EMBL" id="JBEPSN010000011">
    <property type="protein sequence ID" value="MET4541963.1"/>
    <property type="molecule type" value="Genomic_DNA"/>
</dbReference>
<gene>
    <name evidence="2" type="ORF">ABIE37_003766</name>
</gene>
<evidence type="ECO:0000256" key="1">
    <source>
        <dbReference type="SAM" id="MobiDB-lite"/>
    </source>
</evidence>
<reference evidence="2 3" key="1">
    <citation type="submission" date="2024-06" db="EMBL/GenBank/DDBJ databases">
        <title>Sorghum-associated microbial communities from plants grown in Nebraska, USA.</title>
        <authorList>
            <person name="Schachtman D."/>
        </authorList>
    </citation>
    <scope>NUCLEOTIDE SEQUENCE [LARGE SCALE GENOMIC DNA]</scope>
    <source>
        <strain evidence="2 3">3552</strain>
    </source>
</reference>
<evidence type="ECO:0008006" key="4">
    <source>
        <dbReference type="Google" id="ProtNLM"/>
    </source>
</evidence>
<feature type="region of interest" description="Disordered" evidence="1">
    <location>
        <begin position="32"/>
        <end position="60"/>
    </location>
</feature>
<protein>
    <recommendedName>
        <fullName evidence="4">DUF5666 domain-containing protein</fullName>
    </recommendedName>
</protein>
<sequence length="185" mass="18654">MATLSPGLRKALLAGGITVVLTGGGAAAVWAGTQPSPTPSSASFSAGPSPLGNAKSADGRGRAIHGEHVVKQQDGSYRTVLTQSGTIEAVNDSEVTVKSEDGFTQRYVITADTRISTVPPDLPGRRNGKAKPSLPAATAADLKSGDTVRVSGTREGDAVTATRVVSGELPAGLKGAHGHRGHGPK</sequence>
<evidence type="ECO:0000313" key="3">
    <source>
        <dbReference type="Proteomes" id="UP001549307"/>
    </source>
</evidence>